<evidence type="ECO:0000256" key="1">
    <source>
        <dbReference type="ARBA" id="ARBA00022737"/>
    </source>
</evidence>
<feature type="repeat" description="ANK" evidence="3">
    <location>
        <begin position="86"/>
        <end position="118"/>
    </location>
</feature>
<dbReference type="SUPFAM" id="SSF48403">
    <property type="entry name" value="Ankyrin repeat"/>
    <property type="match status" value="1"/>
</dbReference>
<dbReference type="PROSITE" id="PS50297">
    <property type="entry name" value="ANK_REP_REGION"/>
    <property type="match status" value="2"/>
</dbReference>
<dbReference type="PRINTS" id="PR01415">
    <property type="entry name" value="ANKYRIN"/>
</dbReference>
<dbReference type="Gene3D" id="1.25.40.20">
    <property type="entry name" value="Ankyrin repeat-containing domain"/>
    <property type="match status" value="1"/>
</dbReference>
<accession>A0A7S4I826</accession>
<evidence type="ECO:0000256" key="2">
    <source>
        <dbReference type="ARBA" id="ARBA00023043"/>
    </source>
</evidence>
<dbReference type="EMBL" id="HBKP01013139">
    <property type="protein sequence ID" value="CAE2221510.1"/>
    <property type="molecule type" value="Transcribed_RNA"/>
</dbReference>
<keyword evidence="4" id="KW-0472">Membrane</keyword>
<feature type="repeat" description="ANK" evidence="3">
    <location>
        <begin position="53"/>
        <end position="85"/>
    </location>
</feature>
<dbReference type="Pfam" id="PF12796">
    <property type="entry name" value="Ank_2"/>
    <property type="match status" value="1"/>
</dbReference>
<gene>
    <name evidence="5" type="ORF">VSP0166_LOCUS9300</name>
</gene>
<keyword evidence="1" id="KW-0677">Repeat</keyword>
<evidence type="ECO:0000256" key="4">
    <source>
        <dbReference type="SAM" id="Phobius"/>
    </source>
</evidence>
<reference evidence="5" key="1">
    <citation type="submission" date="2021-01" db="EMBL/GenBank/DDBJ databases">
        <authorList>
            <person name="Corre E."/>
            <person name="Pelletier E."/>
            <person name="Niang G."/>
            <person name="Scheremetjew M."/>
            <person name="Finn R."/>
            <person name="Kale V."/>
            <person name="Holt S."/>
            <person name="Cochrane G."/>
            <person name="Meng A."/>
            <person name="Brown T."/>
            <person name="Cohen L."/>
        </authorList>
    </citation>
    <scope>NUCLEOTIDE SEQUENCE</scope>
    <source>
        <strain evidence="5">DIVA3 518/3/11/1/6</strain>
    </source>
</reference>
<dbReference type="PROSITE" id="PS50088">
    <property type="entry name" value="ANK_REPEAT"/>
    <property type="match status" value="2"/>
</dbReference>
<name>A0A7S4I826_9EUKA</name>
<evidence type="ECO:0000313" key="5">
    <source>
        <dbReference type="EMBL" id="CAE2221510.1"/>
    </source>
</evidence>
<sequence length="185" mass="20898">MAFSSSPDITRVRMDEQRYQFLPRLNRACWDGDSDTIKLLATSAKQVNITDDEGNTPLHLAAMQGYLDIAKFLIKKGALVNVSNKNNVTPLHSACKAGYLGVARYLIRKGAVLDVKDDDGNKPLDLLPRSNTQRYEFAVKQLVEARAKYTSTGKSSFWVPLLVILSTLFVLFYLRLQFDMFTSWL</sequence>
<dbReference type="PANTHER" id="PTHR24171">
    <property type="entry name" value="ANKYRIN REPEAT DOMAIN-CONTAINING PROTEIN 39-RELATED"/>
    <property type="match status" value="1"/>
</dbReference>
<proteinExistence type="predicted"/>
<dbReference type="AlphaFoldDB" id="A0A7S4I826"/>
<organism evidence="5">
    <name type="scientific">Vannella robusta</name>
    <dbReference type="NCBI Taxonomy" id="1487602"/>
    <lineage>
        <taxon>Eukaryota</taxon>
        <taxon>Amoebozoa</taxon>
        <taxon>Discosea</taxon>
        <taxon>Flabellinia</taxon>
        <taxon>Vannellidae</taxon>
        <taxon>Vannella</taxon>
    </lineage>
</organism>
<evidence type="ECO:0000256" key="3">
    <source>
        <dbReference type="PROSITE-ProRule" id="PRU00023"/>
    </source>
</evidence>
<dbReference type="InterPro" id="IPR002110">
    <property type="entry name" value="Ankyrin_rpt"/>
</dbReference>
<keyword evidence="2 3" id="KW-0040">ANK repeat</keyword>
<dbReference type="SMART" id="SM00248">
    <property type="entry name" value="ANK"/>
    <property type="match status" value="3"/>
</dbReference>
<dbReference type="InterPro" id="IPR036770">
    <property type="entry name" value="Ankyrin_rpt-contain_sf"/>
</dbReference>
<keyword evidence="4" id="KW-1133">Transmembrane helix</keyword>
<protein>
    <submittedName>
        <fullName evidence="5">Uncharacterized protein</fullName>
    </submittedName>
</protein>
<feature type="transmembrane region" description="Helical" evidence="4">
    <location>
        <begin position="157"/>
        <end position="176"/>
    </location>
</feature>
<keyword evidence="4" id="KW-0812">Transmembrane</keyword>